<feature type="region of interest" description="Disordered" evidence="8">
    <location>
        <begin position="48"/>
        <end position="130"/>
    </location>
</feature>
<dbReference type="GO" id="GO:0004794">
    <property type="term" value="F:threonine deaminase activity"/>
    <property type="evidence" value="ECO:0007669"/>
    <property type="project" value="TreeGrafter"/>
</dbReference>
<evidence type="ECO:0000256" key="8">
    <source>
        <dbReference type="SAM" id="MobiDB-lite"/>
    </source>
</evidence>
<dbReference type="PROSITE" id="PS00165">
    <property type="entry name" value="DEHYDRATASE_SER_THR"/>
    <property type="match status" value="1"/>
</dbReference>
<sequence length="493" mass="52530">MDSIHSANGNAEPGVNRQYGSCGGEIQNPELGLGRLVPTFCCHEASKRQQQQQEAANSNNPRRHNQPFTASMGQRTRTITTMRSSPGHLLCEPAPPSPTPLHLKGREPNLKKPVIRKRTESRSPSVQKDRCDEQGLISLSGTTAQQAMGCRCSSSEARSARRFISTELSCTMAEHFHLKTPLLESASMSRRVGTTVYLKMENSQPSASFKIRGIGHLCQQLARQSKGVVCSSGGNAGMAAAYVARKMGVPATIILPSSSPQMVIQGLQDQGAAVKIVGKVWDDANAEALRLAETEGLTYVPPFDHPLLWQGHASMMSEVAASLGPSVKPGAVVVSVGGGGLLCGVIQGLKDVGWADVPIVAMETVGADCFNAAVKAGRIVTLDDITSEAKCLGAKTVCKQAFEYSQCSELTIISELVTDQQALHAVETFLDEERVLVEMACGAALAAVYSGLICRLQDEGRLPTLLGPLLVIVCGGSSVNMEQLTSLKHKLQT</sequence>
<dbReference type="PANTHER" id="PTHR48078:SF16">
    <property type="entry name" value="SERINE DEHYDRATASE-LIKE"/>
    <property type="match status" value="1"/>
</dbReference>
<comment type="cofactor">
    <cofactor evidence="1">
        <name>pyridoxal 5'-phosphate</name>
        <dbReference type="ChEBI" id="CHEBI:597326"/>
    </cofactor>
</comment>
<dbReference type="GO" id="GO:0006565">
    <property type="term" value="P:L-serine catabolic process"/>
    <property type="evidence" value="ECO:0007669"/>
    <property type="project" value="TreeGrafter"/>
</dbReference>
<dbReference type="SUPFAM" id="SSF53686">
    <property type="entry name" value="Tryptophan synthase beta subunit-like PLP-dependent enzymes"/>
    <property type="match status" value="1"/>
</dbReference>
<evidence type="ECO:0000256" key="5">
    <source>
        <dbReference type="ARBA" id="ARBA00041766"/>
    </source>
</evidence>
<dbReference type="InterPro" id="IPR036052">
    <property type="entry name" value="TrpB-like_PALP_sf"/>
</dbReference>
<evidence type="ECO:0000259" key="9">
    <source>
        <dbReference type="Pfam" id="PF00291"/>
    </source>
</evidence>
<dbReference type="InterPro" id="IPR001926">
    <property type="entry name" value="TrpB-like_PALP"/>
</dbReference>
<dbReference type="AlphaFoldDB" id="A0AAD3NID9"/>
<keyword evidence="4" id="KW-0456">Lyase</keyword>
<evidence type="ECO:0000256" key="4">
    <source>
        <dbReference type="ARBA" id="ARBA00023239"/>
    </source>
</evidence>
<dbReference type="PANTHER" id="PTHR48078">
    <property type="entry name" value="THREONINE DEHYDRATASE, MITOCHONDRIAL-RELATED"/>
    <property type="match status" value="1"/>
</dbReference>
<name>A0AAD3NID9_LATJO</name>
<dbReference type="GO" id="GO:0030170">
    <property type="term" value="F:pyridoxal phosphate binding"/>
    <property type="evidence" value="ECO:0007669"/>
    <property type="project" value="InterPro"/>
</dbReference>
<feature type="domain" description="Tryptophan synthase beta chain-like PALP" evidence="9">
    <location>
        <begin position="177"/>
        <end position="457"/>
    </location>
</feature>
<feature type="compositionally biased region" description="Basic and acidic residues" evidence="8">
    <location>
        <begin position="117"/>
        <end position="130"/>
    </location>
</feature>
<gene>
    <name evidence="10" type="ORF">AKAME5_002361400</name>
</gene>
<comment type="caution">
    <text evidence="10">The sequence shown here is derived from an EMBL/GenBank/DDBJ whole genome shotgun (WGS) entry which is preliminary data.</text>
</comment>
<keyword evidence="11" id="KW-1185">Reference proteome</keyword>
<dbReference type="GO" id="GO:0006567">
    <property type="term" value="P:L-threonine catabolic process"/>
    <property type="evidence" value="ECO:0007669"/>
    <property type="project" value="TreeGrafter"/>
</dbReference>
<dbReference type="GO" id="GO:0009097">
    <property type="term" value="P:isoleucine biosynthetic process"/>
    <property type="evidence" value="ECO:0007669"/>
    <property type="project" value="TreeGrafter"/>
</dbReference>
<evidence type="ECO:0000256" key="2">
    <source>
        <dbReference type="ARBA" id="ARBA00012093"/>
    </source>
</evidence>
<evidence type="ECO:0000313" key="11">
    <source>
        <dbReference type="Proteomes" id="UP001279410"/>
    </source>
</evidence>
<evidence type="ECO:0000256" key="1">
    <source>
        <dbReference type="ARBA" id="ARBA00001933"/>
    </source>
</evidence>
<evidence type="ECO:0000313" key="10">
    <source>
        <dbReference type="EMBL" id="GLD72290.1"/>
    </source>
</evidence>
<dbReference type="InterPro" id="IPR050147">
    <property type="entry name" value="Ser/Thr_Dehydratase"/>
</dbReference>
<keyword evidence="3" id="KW-0663">Pyridoxal phosphate</keyword>
<proteinExistence type="predicted"/>
<dbReference type="InterPro" id="IPR000634">
    <property type="entry name" value="Ser/Thr_deHydtase_PyrdxlP-BS"/>
</dbReference>
<reference evidence="10" key="1">
    <citation type="submission" date="2022-08" db="EMBL/GenBank/DDBJ databases">
        <title>Genome sequencing of akame (Lates japonicus).</title>
        <authorList>
            <person name="Hashiguchi Y."/>
            <person name="Takahashi H."/>
        </authorList>
    </citation>
    <scope>NUCLEOTIDE SEQUENCE</scope>
    <source>
        <strain evidence="10">Kochi</strain>
    </source>
</reference>
<evidence type="ECO:0000256" key="6">
    <source>
        <dbReference type="ARBA" id="ARBA00042605"/>
    </source>
</evidence>
<dbReference type="CDD" id="cd06448">
    <property type="entry name" value="L-Ser-dehyd"/>
    <property type="match status" value="1"/>
</dbReference>
<feature type="compositionally biased region" description="Polar residues" evidence="8">
    <location>
        <begin position="54"/>
        <end position="84"/>
    </location>
</feature>
<organism evidence="10 11">
    <name type="scientific">Lates japonicus</name>
    <name type="common">Japanese lates</name>
    <dbReference type="NCBI Taxonomy" id="270547"/>
    <lineage>
        <taxon>Eukaryota</taxon>
        <taxon>Metazoa</taxon>
        <taxon>Chordata</taxon>
        <taxon>Craniata</taxon>
        <taxon>Vertebrata</taxon>
        <taxon>Euteleostomi</taxon>
        <taxon>Actinopterygii</taxon>
        <taxon>Neopterygii</taxon>
        <taxon>Teleostei</taxon>
        <taxon>Neoteleostei</taxon>
        <taxon>Acanthomorphata</taxon>
        <taxon>Carangaria</taxon>
        <taxon>Carangaria incertae sedis</taxon>
        <taxon>Centropomidae</taxon>
        <taxon>Lates</taxon>
    </lineage>
</organism>
<evidence type="ECO:0000256" key="3">
    <source>
        <dbReference type="ARBA" id="ARBA00022898"/>
    </source>
</evidence>
<dbReference type="Proteomes" id="UP001279410">
    <property type="component" value="Unassembled WGS sequence"/>
</dbReference>
<dbReference type="GO" id="GO:0003941">
    <property type="term" value="F:L-serine ammonia-lyase activity"/>
    <property type="evidence" value="ECO:0007669"/>
    <property type="project" value="UniProtKB-EC"/>
</dbReference>
<protein>
    <recommendedName>
        <fullName evidence="2">L-serine ammonia-lyase</fullName>
        <ecNumber evidence="2">4.3.1.17</ecNumber>
    </recommendedName>
    <alternativeName>
        <fullName evidence="5">L-serine deaminase</fullName>
    </alternativeName>
    <alternativeName>
        <fullName evidence="6">L-threonine dehydratase</fullName>
    </alternativeName>
</protein>
<dbReference type="Pfam" id="PF00291">
    <property type="entry name" value="PALP"/>
    <property type="match status" value="1"/>
</dbReference>
<evidence type="ECO:0000256" key="7">
    <source>
        <dbReference type="ARBA" id="ARBA00049406"/>
    </source>
</evidence>
<dbReference type="Gene3D" id="3.40.50.1100">
    <property type="match status" value="2"/>
</dbReference>
<comment type="catalytic activity">
    <reaction evidence="7">
        <text>L-serine = pyruvate + NH4(+)</text>
        <dbReference type="Rhea" id="RHEA:19169"/>
        <dbReference type="ChEBI" id="CHEBI:15361"/>
        <dbReference type="ChEBI" id="CHEBI:28938"/>
        <dbReference type="ChEBI" id="CHEBI:33384"/>
        <dbReference type="EC" id="4.3.1.17"/>
    </reaction>
</comment>
<accession>A0AAD3NID9</accession>
<dbReference type="EMBL" id="BRZM01000961">
    <property type="protein sequence ID" value="GLD72290.1"/>
    <property type="molecule type" value="Genomic_DNA"/>
</dbReference>
<dbReference type="EC" id="4.3.1.17" evidence="2"/>